<keyword evidence="5" id="KW-0547">Nucleotide-binding</keyword>
<dbReference type="SUPFAM" id="SSF55424">
    <property type="entry name" value="FAD/NAD-linked reductases, dimerisation (C-terminal) domain"/>
    <property type="match status" value="1"/>
</dbReference>
<dbReference type="PANTHER" id="PTHR22912:SF151">
    <property type="entry name" value="DIHYDROLIPOYL DEHYDROGENASE, MITOCHONDRIAL"/>
    <property type="match status" value="1"/>
</dbReference>
<feature type="binding site" evidence="5">
    <location>
        <position position="51"/>
    </location>
    <ligand>
        <name>FAD</name>
        <dbReference type="ChEBI" id="CHEBI:57692"/>
    </ligand>
</feature>
<dbReference type="EMBL" id="ASTJ01000036">
    <property type="protein sequence ID" value="EPC01135.1"/>
    <property type="molecule type" value="Genomic_DNA"/>
</dbReference>
<reference evidence="9 10" key="1">
    <citation type="journal article" date="2013" name="Genome Announc.">
        <title>Draft genome sequence of the moderately halophilic gammaproteobacterium Halomonas anticariensis FP35.</title>
        <authorList>
            <person name="Tahrioui A."/>
            <person name="Quesada E."/>
            <person name="Llamas I."/>
        </authorList>
    </citation>
    <scope>NUCLEOTIDE SEQUENCE [LARGE SCALE GENOMIC DNA]</scope>
    <source>
        <strain evidence="10">DSM 16096 / CECT 5854 / LMG 22089 / FP35</strain>
    </source>
</reference>
<accession>S2KGR4</accession>
<dbReference type="InterPro" id="IPR050151">
    <property type="entry name" value="Class-I_Pyr_Nuc-Dis_Oxidored"/>
</dbReference>
<feature type="binding site" evidence="5">
    <location>
        <position position="269"/>
    </location>
    <ligand>
        <name>NAD(+)</name>
        <dbReference type="ChEBI" id="CHEBI:57540"/>
    </ligand>
</feature>
<dbReference type="InterPro" id="IPR001100">
    <property type="entry name" value="Pyr_nuc-diS_OxRdtase"/>
</dbReference>
<dbReference type="OrthoDB" id="9786429at2"/>
<feature type="binding site" evidence="5">
    <location>
        <position position="205"/>
    </location>
    <ligand>
        <name>NAD(+)</name>
        <dbReference type="ChEBI" id="CHEBI:57540"/>
    </ligand>
</feature>
<dbReference type="InterPro" id="IPR004099">
    <property type="entry name" value="Pyr_nucl-diS_OxRdtase_dimer"/>
</dbReference>
<comment type="similarity">
    <text evidence="1">Belongs to the class-I pyridine nucleotide-disulfide oxidoreductase family.</text>
</comment>
<gene>
    <name evidence="9" type="ORF">L861_11210</name>
</gene>
<dbReference type="InterPro" id="IPR023753">
    <property type="entry name" value="FAD/NAD-binding_dom"/>
</dbReference>
<dbReference type="PRINTS" id="PR00368">
    <property type="entry name" value="FADPNR"/>
</dbReference>
<dbReference type="Gene3D" id="3.30.390.30">
    <property type="match status" value="1"/>
</dbReference>
<dbReference type="Proteomes" id="UP000014463">
    <property type="component" value="Unassembled WGS sequence"/>
</dbReference>
<evidence type="ECO:0000256" key="1">
    <source>
        <dbReference type="ARBA" id="ARBA00007532"/>
    </source>
</evidence>
<evidence type="ECO:0000313" key="9">
    <source>
        <dbReference type="EMBL" id="EPC01135.1"/>
    </source>
</evidence>
<evidence type="ECO:0000313" key="10">
    <source>
        <dbReference type="Proteomes" id="UP000014463"/>
    </source>
</evidence>
<dbReference type="GO" id="GO:0006103">
    <property type="term" value="P:2-oxoglutarate metabolic process"/>
    <property type="evidence" value="ECO:0007669"/>
    <property type="project" value="TreeGrafter"/>
</dbReference>
<dbReference type="GO" id="GO:0004148">
    <property type="term" value="F:dihydrolipoyl dehydrogenase (NADH) activity"/>
    <property type="evidence" value="ECO:0007669"/>
    <property type="project" value="TreeGrafter"/>
</dbReference>
<protein>
    <recommendedName>
        <fullName evidence="11">FAD-dependent pyridine nucleotide-disulfide oxidoreductase</fullName>
    </recommendedName>
</protein>
<dbReference type="Gene3D" id="3.50.50.60">
    <property type="entry name" value="FAD/NAD(P)-binding domain"/>
    <property type="match status" value="2"/>
</dbReference>
<evidence type="ECO:0000259" key="7">
    <source>
        <dbReference type="Pfam" id="PF02852"/>
    </source>
</evidence>
<dbReference type="PIRSF" id="PIRSF000350">
    <property type="entry name" value="Mercury_reductase_MerA"/>
    <property type="match status" value="1"/>
</dbReference>
<organism evidence="9 10">
    <name type="scientific">Litchfieldella anticariensis (strain DSM 16096 / CECT 5854 / CIP 108499 / LMG 22089 / FP35)</name>
    <name type="common">Halomonas anticariensis</name>
    <dbReference type="NCBI Taxonomy" id="1121939"/>
    <lineage>
        <taxon>Bacteria</taxon>
        <taxon>Pseudomonadati</taxon>
        <taxon>Pseudomonadota</taxon>
        <taxon>Gammaproteobacteria</taxon>
        <taxon>Oceanospirillales</taxon>
        <taxon>Halomonadaceae</taxon>
        <taxon>Litchfieldella</taxon>
    </lineage>
</organism>
<keyword evidence="2" id="KW-0285">Flavoprotein</keyword>
<feature type="binding site" evidence="5">
    <location>
        <begin position="144"/>
        <end position="146"/>
    </location>
    <ligand>
        <name>FAD</name>
        <dbReference type="ChEBI" id="CHEBI:57692"/>
    </ligand>
</feature>
<keyword evidence="3 5" id="KW-0274">FAD</keyword>
<feature type="binding site" evidence="5">
    <location>
        <begin position="181"/>
        <end position="188"/>
    </location>
    <ligand>
        <name>NAD(+)</name>
        <dbReference type="ChEBI" id="CHEBI:57540"/>
    </ligand>
</feature>
<dbReference type="PANTHER" id="PTHR22912">
    <property type="entry name" value="DISULFIDE OXIDOREDUCTASE"/>
    <property type="match status" value="1"/>
</dbReference>
<feature type="domain" description="FAD/NAD(P)-binding" evidence="8">
    <location>
        <begin position="5"/>
        <end position="314"/>
    </location>
</feature>
<evidence type="ECO:0008006" key="11">
    <source>
        <dbReference type="Google" id="ProtNLM"/>
    </source>
</evidence>
<evidence type="ECO:0000256" key="5">
    <source>
        <dbReference type="PIRSR" id="PIRSR000350-3"/>
    </source>
</evidence>
<feature type="disulfide bond" description="Redox-active" evidence="6">
    <location>
        <begin position="42"/>
        <end position="47"/>
    </location>
</feature>
<comment type="cofactor">
    <cofactor evidence="5">
        <name>FAD</name>
        <dbReference type="ChEBI" id="CHEBI:57692"/>
    </cofactor>
    <text evidence="5">Binds 1 FAD per subunit.</text>
</comment>
<dbReference type="eggNOG" id="COG1249">
    <property type="taxonomic scope" value="Bacteria"/>
</dbReference>
<keyword evidence="4 5" id="KW-0520">NAD</keyword>
<sequence>MAERYEVVVIGGGAVGENVAGRVAAGGLRTVLVEKELVGGECSYWACMPSKALLRPGEAIMAARRTPGARAALSGDIDVDEALRRRDALASHWDDSGQVEWLESAGVDFVRGRARLVDERKVNVIEPDGSMRELEAARAVVVATGSVAAMPPIKGLAEAAPWDSRKATTARSVPESLIVMGGGAVGAEMAQAWRTLGSHKVSLIESQDRLLPGEAAVVGAALAQSFTDMGIEVRTGTRVVSVERRDGSIFAELDDGEVLSAQELIVAVGRKPATEDLGLESIGLQAGEYLRVDDRLCVVDVPAGWLYAVGDVNGRNLFTHMGKYQARMAADVILGKKALAWADATANTRVIFTDPQVAAVGLTAESARNKGLKVRSVEHPFGAVAGAAALGEGIEGHCELVIDEDRGIIVGATFIGPGAGELLHAATIAIVGEVPLERLWHAVPAFPTVSEVWLRMMEKYGL</sequence>
<evidence type="ECO:0000259" key="8">
    <source>
        <dbReference type="Pfam" id="PF07992"/>
    </source>
</evidence>
<proteinExistence type="inferred from homology"/>
<feature type="binding site" evidence="5">
    <location>
        <position position="311"/>
    </location>
    <ligand>
        <name>FAD</name>
        <dbReference type="ChEBI" id="CHEBI:57692"/>
    </ligand>
</feature>
<evidence type="ECO:0000256" key="6">
    <source>
        <dbReference type="PIRSR" id="PIRSR000350-4"/>
    </source>
</evidence>
<dbReference type="STRING" id="1121939.L861_11210"/>
<evidence type="ECO:0000256" key="4">
    <source>
        <dbReference type="ARBA" id="ARBA00023027"/>
    </source>
</evidence>
<dbReference type="GO" id="GO:0050660">
    <property type="term" value="F:flavin adenine dinucleotide binding"/>
    <property type="evidence" value="ECO:0007669"/>
    <property type="project" value="TreeGrafter"/>
</dbReference>
<dbReference type="RefSeq" id="WP_016417825.1">
    <property type="nucleotide sequence ID" value="NZ_KE332392.1"/>
</dbReference>
<dbReference type="PRINTS" id="PR00411">
    <property type="entry name" value="PNDRDTASEI"/>
</dbReference>
<keyword evidence="10" id="KW-1185">Reference proteome</keyword>
<dbReference type="PATRIC" id="fig|1121939.11.peg.3305"/>
<evidence type="ECO:0000256" key="2">
    <source>
        <dbReference type="ARBA" id="ARBA00022630"/>
    </source>
</evidence>
<comment type="caution">
    <text evidence="9">The sequence shown here is derived from an EMBL/GenBank/DDBJ whole genome shotgun (WGS) entry which is preliminary data.</text>
</comment>
<dbReference type="InterPro" id="IPR036188">
    <property type="entry name" value="FAD/NAD-bd_sf"/>
</dbReference>
<dbReference type="AlphaFoldDB" id="S2KGR4"/>
<dbReference type="SUPFAM" id="SSF51905">
    <property type="entry name" value="FAD/NAD(P)-binding domain"/>
    <property type="match status" value="1"/>
</dbReference>
<name>S2KGR4_LITA3</name>
<dbReference type="Pfam" id="PF02852">
    <property type="entry name" value="Pyr_redox_dim"/>
    <property type="match status" value="1"/>
</dbReference>
<dbReference type="Pfam" id="PF07992">
    <property type="entry name" value="Pyr_redox_2"/>
    <property type="match status" value="1"/>
</dbReference>
<feature type="domain" description="Pyridine nucleotide-disulphide oxidoreductase dimerisation" evidence="7">
    <location>
        <begin position="349"/>
        <end position="454"/>
    </location>
</feature>
<evidence type="ECO:0000256" key="3">
    <source>
        <dbReference type="ARBA" id="ARBA00022827"/>
    </source>
</evidence>
<dbReference type="InterPro" id="IPR016156">
    <property type="entry name" value="FAD/NAD-linked_Rdtase_dimer_sf"/>
</dbReference>